<gene>
    <name evidence="2" type="ORF">CLV49_1338</name>
    <name evidence="3" type="ORF">ELQ93_12510</name>
</gene>
<feature type="region of interest" description="Disordered" evidence="1">
    <location>
        <begin position="1"/>
        <end position="103"/>
    </location>
</feature>
<accession>A0A2P8GUU3</accession>
<reference evidence="3 5" key="2">
    <citation type="submission" date="2018-12" db="EMBL/GenBank/DDBJ databases">
        <authorList>
            <person name="hu s."/>
            <person name="Xu Y."/>
            <person name="Xu B."/>
            <person name="Li F."/>
        </authorList>
    </citation>
    <scope>NUCLEOTIDE SEQUENCE [LARGE SCALE GENOMIC DNA]</scope>
    <source>
        <strain evidence="3 5">KSW2-17</strain>
    </source>
</reference>
<dbReference type="EMBL" id="RZGY01000001">
    <property type="protein sequence ID" value="RUQ87679.1"/>
    <property type="molecule type" value="Genomic_DNA"/>
</dbReference>
<evidence type="ECO:0000313" key="3">
    <source>
        <dbReference type="EMBL" id="RUQ87679.1"/>
    </source>
</evidence>
<keyword evidence="5" id="KW-1185">Reference proteome</keyword>
<dbReference type="Proteomes" id="UP000268291">
    <property type="component" value="Unassembled WGS sequence"/>
</dbReference>
<sequence>MTDQSSTGPEGVDPELAPEGLGTGGFGDEGLGTDLGDDDARPSEGADRTDSATPGGAGSDETTGGHGPMVSDAAIDWSAFEGGSAPAGVPTEPEPTDGDAPAP</sequence>
<feature type="compositionally biased region" description="Gly residues" evidence="1">
    <location>
        <begin position="21"/>
        <end position="30"/>
    </location>
</feature>
<dbReference type="RefSeq" id="WP_106562839.1">
    <property type="nucleotide sequence ID" value="NZ_PYAU01000001.1"/>
</dbReference>
<feature type="compositionally biased region" description="Basic and acidic residues" evidence="1">
    <location>
        <begin position="38"/>
        <end position="50"/>
    </location>
</feature>
<dbReference type="Proteomes" id="UP000241203">
    <property type="component" value="Unassembled WGS sequence"/>
</dbReference>
<dbReference type="OrthoDB" id="9974481at2"/>
<evidence type="ECO:0000313" key="5">
    <source>
        <dbReference type="Proteomes" id="UP000268291"/>
    </source>
</evidence>
<organism evidence="2 4">
    <name type="scientific">Labedella gwakjiensis</name>
    <dbReference type="NCBI Taxonomy" id="390269"/>
    <lineage>
        <taxon>Bacteria</taxon>
        <taxon>Bacillati</taxon>
        <taxon>Actinomycetota</taxon>
        <taxon>Actinomycetes</taxon>
        <taxon>Micrococcales</taxon>
        <taxon>Microbacteriaceae</taxon>
        <taxon>Labedella</taxon>
    </lineage>
</organism>
<name>A0A2P8GUU3_9MICO</name>
<reference evidence="2 4" key="1">
    <citation type="submission" date="2018-03" db="EMBL/GenBank/DDBJ databases">
        <title>Genomic Encyclopedia of Archaeal and Bacterial Type Strains, Phase II (KMG-II): from individual species to whole genera.</title>
        <authorList>
            <person name="Goeker M."/>
        </authorList>
    </citation>
    <scope>NUCLEOTIDE SEQUENCE [LARGE SCALE GENOMIC DNA]</scope>
    <source>
        <strain evidence="2 4">DSM 21548</strain>
    </source>
</reference>
<comment type="caution">
    <text evidence="2">The sequence shown here is derived from an EMBL/GenBank/DDBJ whole genome shotgun (WGS) entry which is preliminary data.</text>
</comment>
<evidence type="ECO:0000313" key="2">
    <source>
        <dbReference type="EMBL" id="PSL37731.1"/>
    </source>
</evidence>
<dbReference type="EMBL" id="PYAU01000001">
    <property type="protein sequence ID" value="PSL37731.1"/>
    <property type="molecule type" value="Genomic_DNA"/>
</dbReference>
<evidence type="ECO:0000313" key="4">
    <source>
        <dbReference type="Proteomes" id="UP000241203"/>
    </source>
</evidence>
<protein>
    <submittedName>
        <fullName evidence="2">Uncharacterized protein</fullName>
    </submittedName>
</protein>
<evidence type="ECO:0000256" key="1">
    <source>
        <dbReference type="SAM" id="MobiDB-lite"/>
    </source>
</evidence>
<dbReference type="AlphaFoldDB" id="A0A2P8GUU3"/>
<proteinExistence type="predicted"/>